<keyword evidence="4" id="KW-1185">Reference proteome</keyword>
<dbReference type="Proteomes" id="UP001597519">
    <property type="component" value="Unassembled WGS sequence"/>
</dbReference>
<sequence length="103" mass="11863">MKILDVPYTSLSDMKKSPANAFVKARESKTGVYVFKNSKPYGVVMTSEQYEELNLEIESLYDKIDELIVKERIAETNIKVYSEEEVLGDVLNNVEYDDNDGWE</sequence>
<dbReference type="EMBL" id="JBHUOQ010000004">
    <property type="protein sequence ID" value="MFD2831046.1"/>
    <property type="molecule type" value="Genomic_DNA"/>
</dbReference>
<evidence type="ECO:0000313" key="3">
    <source>
        <dbReference type="EMBL" id="MFD2831046.1"/>
    </source>
</evidence>
<evidence type="ECO:0000256" key="2">
    <source>
        <dbReference type="SAM" id="Coils"/>
    </source>
</evidence>
<comment type="similarity">
    <text evidence="1">Belongs to the phD/YefM antitoxin family.</text>
</comment>
<evidence type="ECO:0000256" key="1">
    <source>
        <dbReference type="ARBA" id="ARBA00009981"/>
    </source>
</evidence>
<dbReference type="RefSeq" id="WP_377774656.1">
    <property type="nucleotide sequence ID" value="NZ_JBHUOQ010000004.1"/>
</dbReference>
<evidence type="ECO:0000313" key="4">
    <source>
        <dbReference type="Proteomes" id="UP001597519"/>
    </source>
</evidence>
<keyword evidence="2" id="KW-0175">Coiled coil</keyword>
<name>A0ABW5WW60_9STAP</name>
<organism evidence="3 4">
    <name type="scientific">Corticicoccus populi</name>
    <dbReference type="NCBI Taxonomy" id="1812821"/>
    <lineage>
        <taxon>Bacteria</taxon>
        <taxon>Bacillati</taxon>
        <taxon>Bacillota</taxon>
        <taxon>Bacilli</taxon>
        <taxon>Bacillales</taxon>
        <taxon>Staphylococcaceae</taxon>
        <taxon>Corticicoccus</taxon>
    </lineage>
</organism>
<feature type="coiled-coil region" evidence="2">
    <location>
        <begin position="43"/>
        <end position="70"/>
    </location>
</feature>
<proteinExistence type="inferred from homology"/>
<gene>
    <name evidence="3" type="ORF">ACFSX4_11280</name>
</gene>
<accession>A0ABW5WW60</accession>
<comment type="caution">
    <text evidence="3">The sequence shown here is derived from an EMBL/GenBank/DDBJ whole genome shotgun (WGS) entry which is preliminary data.</text>
</comment>
<reference evidence="4" key="1">
    <citation type="journal article" date="2019" name="Int. J. Syst. Evol. Microbiol.">
        <title>The Global Catalogue of Microorganisms (GCM) 10K type strain sequencing project: providing services to taxonomists for standard genome sequencing and annotation.</title>
        <authorList>
            <consortium name="The Broad Institute Genomics Platform"/>
            <consortium name="The Broad Institute Genome Sequencing Center for Infectious Disease"/>
            <person name="Wu L."/>
            <person name="Ma J."/>
        </authorList>
    </citation>
    <scope>NUCLEOTIDE SEQUENCE [LARGE SCALE GENOMIC DNA]</scope>
    <source>
        <strain evidence="4">KCTC 33575</strain>
    </source>
</reference>
<dbReference type="SUPFAM" id="SSF143120">
    <property type="entry name" value="YefM-like"/>
    <property type="match status" value="1"/>
</dbReference>
<evidence type="ECO:0008006" key="5">
    <source>
        <dbReference type="Google" id="ProtNLM"/>
    </source>
</evidence>
<dbReference type="InterPro" id="IPR036165">
    <property type="entry name" value="YefM-like_sf"/>
</dbReference>
<protein>
    <recommendedName>
        <fullName evidence="5">Type II toxin-antitoxin system Phd/YefM family antitoxin</fullName>
    </recommendedName>
</protein>